<organism evidence="1 2">
    <name type="scientific">Fimbriiglobus ruber</name>
    <dbReference type="NCBI Taxonomy" id="1908690"/>
    <lineage>
        <taxon>Bacteria</taxon>
        <taxon>Pseudomonadati</taxon>
        <taxon>Planctomycetota</taxon>
        <taxon>Planctomycetia</taxon>
        <taxon>Gemmatales</taxon>
        <taxon>Gemmataceae</taxon>
        <taxon>Fimbriiglobus</taxon>
    </lineage>
</organism>
<dbReference type="Proteomes" id="UP000214646">
    <property type="component" value="Unassembled WGS sequence"/>
</dbReference>
<sequence>MALGMEDGPPSWRNRVSAWLGLAATSRLSAKEKQDHQEFLAWAKELDPKDPNVAAFLRQCINHSREALDLEPVAATDVPGPDYFLG</sequence>
<comment type="caution">
    <text evidence="1">The sequence shown here is derived from an EMBL/GenBank/DDBJ whole genome shotgun (WGS) entry which is preliminary data.</text>
</comment>
<protein>
    <submittedName>
        <fullName evidence="1">Uncharacterized protein</fullName>
    </submittedName>
</protein>
<reference evidence="2" key="1">
    <citation type="submission" date="2017-06" db="EMBL/GenBank/DDBJ databases">
        <title>Genome analysis of Fimbriiglobus ruber SP5, the first member of the order Planctomycetales with confirmed chitinolytic capability.</title>
        <authorList>
            <person name="Ravin N.V."/>
            <person name="Rakitin A.L."/>
            <person name="Ivanova A.A."/>
            <person name="Beletsky A.V."/>
            <person name="Kulichevskaya I.S."/>
            <person name="Mardanov A.V."/>
            <person name="Dedysh S.N."/>
        </authorList>
    </citation>
    <scope>NUCLEOTIDE SEQUENCE [LARGE SCALE GENOMIC DNA]</scope>
    <source>
        <strain evidence="2">SP5</strain>
    </source>
</reference>
<evidence type="ECO:0000313" key="1">
    <source>
        <dbReference type="EMBL" id="OWK41695.1"/>
    </source>
</evidence>
<evidence type="ECO:0000313" key="2">
    <source>
        <dbReference type="Proteomes" id="UP000214646"/>
    </source>
</evidence>
<dbReference type="AlphaFoldDB" id="A0A225DZA7"/>
<keyword evidence="2" id="KW-1185">Reference proteome</keyword>
<accession>A0A225DZA7</accession>
<proteinExistence type="predicted"/>
<name>A0A225DZA7_9BACT</name>
<gene>
    <name evidence="1" type="ORF">FRUB_03773</name>
</gene>
<dbReference type="RefSeq" id="WP_088254966.1">
    <property type="nucleotide sequence ID" value="NZ_NIDE01000005.1"/>
</dbReference>
<dbReference type="EMBL" id="NIDE01000005">
    <property type="protein sequence ID" value="OWK41695.1"/>
    <property type="molecule type" value="Genomic_DNA"/>
</dbReference>